<organism evidence="1 2">
    <name type="scientific">Populus deltoides</name>
    <name type="common">Eastern poplar</name>
    <name type="synonym">Eastern cottonwood</name>
    <dbReference type="NCBI Taxonomy" id="3696"/>
    <lineage>
        <taxon>Eukaryota</taxon>
        <taxon>Viridiplantae</taxon>
        <taxon>Streptophyta</taxon>
        <taxon>Embryophyta</taxon>
        <taxon>Tracheophyta</taxon>
        <taxon>Spermatophyta</taxon>
        <taxon>Magnoliopsida</taxon>
        <taxon>eudicotyledons</taxon>
        <taxon>Gunneridae</taxon>
        <taxon>Pentapetalae</taxon>
        <taxon>rosids</taxon>
        <taxon>fabids</taxon>
        <taxon>Malpighiales</taxon>
        <taxon>Salicaceae</taxon>
        <taxon>Saliceae</taxon>
        <taxon>Populus</taxon>
    </lineage>
</organism>
<evidence type="ECO:0000313" key="1">
    <source>
        <dbReference type="EMBL" id="KAH8499364.1"/>
    </source>
</evidence>
<dbReference type="AlphaFoldDB" id="A0A8T2Y2Q0"/>
<gene>
    <name evidence="1" type="ORF">H0E87_018041</name>
</gene>
<protein>
    <submittedName>
        <fullName evidence="1">Uncharacterized protein</fullName>
    </submittedName>
</protein>
<dbReference type="Proteomes" id="UP000807159">
    <property type="component" value="Chromosome 9"/>
</dbReference>
<reference evidence="1" key="1">
    <citation type="journal article" date="2021" name="J. Hered.">
        <title>Genome Assembly of Salicaceae Populus deltoides (Eastern Cottonwood) I-69 Based on Nanopore Sequencing and Hi-C Technologies.</title>
        <authorList>
            <person name="Bai S."/>
            <person name="Wu H."/>
            <person name="Zhang J."/>
            <person name="Pan Z."/>
            <person name="Zhao W."/>
            <person name="Li Z."/>
            <person name="Tong C."/>
        </authorList>
    </citation>
    <scope>NUCLEOTIDE SEQUENCE</scope>
    <source>
        <tissue evidence="1">Leaf</tissue>
    </source>
</reference>
<dbReference type="EMBL" id="JACEGQ020000009">
    <property type="protein sequence ID" value="KAH8499364.1"/>
    <property type="molecule type" value="Genomic_DNA"/>
</dbReference>
<sequence length="68" mass="7642">MEFSPAISPEKCLFAFNLVKAFRDYTEQVQGNLDLVKFDGCSLKSHEILEAFGVSLGQVQGHRSYSEK</sequence>
<name>A0A8T2Y2Q0_POPDE</name>
<keyword evidence="2" id="KW-1185">Reference proteome</keyword>
<accession>A0A8T2Y2Q0</accession>
<proteinExistence type="predicted"/>
<evidence type="ECO:0000313" key="2">
    <source>
        <dbReference type="Proteomes" id="UP000807159"/>
    </source>
</evidence>
<comment type="caution">
    <text evidence="1">The sequence shown here is derived from an EMBL/GenBank/DDBJ whole genome shotgun (WGS) entry which is preliminary data.</text>
</comment>
<feature type="non-terminal residue" evidence="1">
    <location>
        <position position="68"/>
    </location>
</feature>